<evidence type="ECO:0000259" key="6">
    <source>
        <dbReference type="Pfam" id="PF01061"/>
    </source>
</evidence>
<dbReference type="PANTHER" id="PTHR43229:SF2">
    <property type="entry name" value="NODULATION PROTEIN J"/>
    <property type="match status" value="1"/>
</dbReference>
<dbReference type="InterPro" id="IPR051784">
    <property type="entry name" value="Nod_factor_ABC_transporter"/>
</dbReference>
<protein>
    <submittedName>
        <fullName evidence="7">Putative ABC transporter, integral membrane protein</fullName>
    </submittedName>
</protein>
<evidence type="ECO:0000256" key="5">
    <source>
        <dbReference type="SAM" id="Phobius"/>
    </source>
</evidence>
<evidence type="ECO:0000313" key="7">
    <source>
        <dbReference type="EMBL" id="GAP04503.1"/>
    </source>
</evidence>
<dbReference type="EMBL" id="DF968082">
    <property type="protein sequence ID" value="GAP04503.1"/>
    <property type="molecule type" value="Genomic_DNA"/>
</dbReference>
<sequence length="288" mass="31167">MFALMKRNQLLYFRNRSGVVMSLMGALISFILYIVFLKKGISSDWTGVPHKNKLLDTWLIGGTLAITGVTTTLTALSQLVKDKETHVSADLFLTDTKPIVRRAAYLLSAAVVGFLMQVAVFAVMAVYFIIVDGMSLTVESLVGLVWVMLLSAVLSTIMNALILNRIETVDNLSKVATIVGTASGFLVGGYIPIGSLPDFAQTLMKLTPSFYVATLFRQVLMNKTISSSFAGQSTVIKSFDQEMGIRAQWGHLLTGLESNLVVLGLIGIGCLLLLAQVLHDGGSRAKTK</sequence>
<evidence type="ECO:0000256" key="3">
    <source>
        <dbReference type="ARBA" id="ARBA00022989"/>
    </source>
</evidence>
<feature type="transmembrane region" description="Helical" evidence="5">
    <location>
        <begin position="260"/>
        <end position="278"/>
    </location>
</feature>
<dbReference type="GO" id="GO:0140359">
    <property type="term" value="F:ABC-type transporter activity"/>
    <property type="evidence" value="ECO:0007669"/>
    <property type="project" value="InterPro"/>
</dbReference>
<dbReference type="Proteomes" id="UP000064514">
    <property type="component" value="Unassembled WGS sequence"/>
</dbReference>
<dbReference type="AlphaFoldDB" id="A0A3F3HGL2"/>
<dbReference type="PANTHER" id="PTHR43229">
    <property type="entry name" value="NODULATION PROTEIN J"/>
    <property type="match status" value="1"/>
</dbReference>
<feature type="transmembrane region" description="Helical" evidence="5">
    <location>
        <begin position="142"/>
        <end position="163"/>
    </location>
</feature>
<organism evidence="7">
    <name type="scientific">Fructobacillus tropaeoli</name>
    <dbReference type="NCBI Taxonomy" id="709323"/>
    <lineage>
        <taxon>Bacteria</taxon>
        <taxon>Bacillati</taxon>
        <taxon>Bacillota</taxon>
        <taxon>Bacilli</taxon>
        <taxon>Lactobacillales</taxon>
        <taxon>Lactobacillaceae</taxon>
        <taxon>Fructobacillus</taxon>
    </lineage>
</organism>
<dbReference type="InterPro" id="IPR013525">
    <property type="entry name" value="ABC2_TM"/>
</dbReference>
<dbReference type="RefSeq" id="WP_059393914.1">
    <property type="nucleotide sequence ID" value="NZ_DF968082.1"/>
</dbReference>
<gene>
    <name evidence="7" type="ORF">FTRO_0050560</name>
</gene>
<keyword evidence="3 5" id="KW-1133">Transmembrane helix</keyword>
<reference evidence="7" key="1">
    <citation type="journal article" date="2015" name="BMC Genomics">
        <title>Comparative genomics of Fructobacillus spp. and Leuconostoc spp. reveals niche-specific evolution of Fructobacillus spp.</title>
        <authorList>
            <person name="Endo A."/>
            <person name="Tanizawa Y."/>
            <person name="Tanaka N."/>
            <person name="Maeno S."/>
            <person name="Kumar H."/>
            <person name="Shiwa Y."/>
            <person name="Okada S."/>
            <person name="Yoshikawa H."/>
            <person name="Dicks L."/>
            <person name="Nakagawa J."/>
            <person name="Arita M."/>
        </authorList>
    </citation>
    <scope>NUCLEOTIDE SEQUENCE [LARGE SCALE GENOMIC DNA]</scope>
    <source>
        <strain evidence="7">F214-1</strain>
    </source>
</reference>
<proteinExistence type="predicted"/>
<evidence type="ECO:0000256" key="2">
    <source>
        <dbReference type="ARBA" id="ARBA00022692"/>
    </source>
</evidence>
<feature type="transmembrane region" description="Helical" evidence="5">
    <location>
        <begin position="57"/>
        <end position="76"/>
    </location>
</feature>
<feature type="transmembrane region" description="Helical" evidence="5">
    <location>
        <begin position="175"/>
        <end position="193"/>
    </location>
</feature>
<dbReference type="GO" id="GO:0016020">
    <property type="term" value="C:membrane"/>
    <property type="evidence" value="ECO:0007669"/>
    <property type="project" value="UniProtKB-SubCell"/>
</dbReference>
<dbReference type="Pfam" id="PF01061">
    <property type="entry name" value="ABC2_membrane"/>
    <property type="match status" value="1"/>
</dbReference>
<comment type="subcellular location">
    <subcellularLocation>
        <location evidence="1">Membrane</location>
        <topology evidence="1">Multi-pass membrane protein</topology>
    </subcellularLocation>
</comment>
<feature type="domain" description="ABC-2 type transporter transmembrane" evidence="6">
    <location>
        <begin position="2"/>
        <end position="220"/>
    </location>
</feature>
<feature type="transmembrane region" description="Helical" evidence="5">
    <location>
        <begin position="20"/>
        <end position="37"/>
    </location>
</feature>
<keyword evidence="2 5" id="KW-0812">Transmembrane</keyword>
<accession>A0A3F3HGL2</accession>
<evidence type="ECO:0000256" key="4">
    <source>
        <dbReference type="ARBA" id="ARBA00023136"/>
    </source>
</evidence>
<feature type="transmembrane region" description="Helical" evidence="5">
    <location>
        <begin position="103"/>
        <end position="130"/>
    </location>
</feature>
<keyword evidence="4 5" id="KW-0472">Membrane</keyword>
<name>A0A3F3HGL2_9LACO</name>
<dbReference type="STRING" id="709323.GCA_001047135_01056"/>
<evidence type="ECO:0000256" key="1">
    <source>
        <dbReference type="ARBA" id="ARBA00004141"/>
    </source>
</evidence>